<evidence type="ECO:0000313" key="2">
    <source>
        <dbReference type="Proteomes" id="UP000198379"/>
    </source>
</evidence>
<proteinExistence type="predicted"/>
<evidence type="ECO:0000313" key="1">
    <source>
        <dbReference type="EMBL" id="SNR89246.1"/>
    </source>
</evidence>
<dbReference type="RefSeq" id="WP_179218158.1">
    <property type="nucleotide sequence ID" value="NZ_BMEP01000007.1"/>
</dbReference>
<dbReference type="Proteomes" id="UP000198379">
    <property type="component" value="Unassembled WGS sequence"/>
</dbReference>
<reference evidence="1 2" key="1">
    <citation type="submission" date="2017-06" db="EMBL/GenBank/DDBJ databases">
        <authorList>
            <person name="Kim H.J."/>
            <person name="Triplett B.A."/>
        </authorList>
    </citation>
    <scope>NUCLEOTIDE SEQUENCE [LARGE SCALE GENOMIC DNA]</scope>
    <source>
        <strain evidence="1 2">DSM 25597</strain>
    </source>
</reference>
<organism evidence="1 2">
    <name type="scientific">Dokdonia pacifica</name>
    <dbReference type="NCBI Taxonomy" id="1627892"/>
    <lineage>
        <taxon>Bacteria</taxon>
        <taxon>Pseudomonadati</taxon>
        <taxon>Bacteroidota</taxon>
        <taxon>Flavobacteriia</taxon>
        <taxon>Flavobacteriales</taxon>
        <taxon>Flavobacteriaceae</taxon>
        <taxon>Dokdonia</taxon>
    </lineage>
</organism>
<accession>A0A239A0N8</accession>
<protein>
    <submittedName>
        <fullName evidence="1">Uncharacterized protein</fullName>
    </submittedName>
</protein>
<sequence>MKKLLKQLTLDKEVISNLDLNQVKGGGSCNCNGNNGEGPTQGPLFSCPPPGVQCY</sequence>
<gene>
    <name evidence="1" type="ORF">SAMN06265376_10474</name>
</gene>
<dbReference type="AlphaFoldDB" id="A0A239A0N8"/>
<keyword evidence="2" id="KW-1185">Reference proteome</keyword>
<dbReference type="EMBL" id="FZNY01000004">
    <property type="protein sequence ID" value="SNR89246.1"/>
    <property type="molecule type" value="Genomic_DNA"/>
</dbReference>
<name>A0A239A0N8_9FLAO</name>